<reference evidence="6" key="1">
    <citation type="journal article" date="2020" name="mSystems">
        <title>Genome- and Community-Level Interaction Insights into Carbon Utilization and Element Cycling Functions of Hydrothermarchaeota in Hydrothermal Sediment.</title>
        <authorList>
            <person name="Zhou Z."/>
            <person name="Liu Y."/>
            <person name="Xu W."/>
            <person name="Pan J."/>
            <person name="Luo Z.H."/>
            <person name="Li M."/>
        </authorList>
    </citation>
    <scope>NUCLEOTIDE SEQUENCE [LARGE SCALE GENOMIC DNA]</scope>
    <source>
        <strain evidence="6">SpSt-767</strain>
    </source>
</reference>
<proteinExistence type="inferred from homology"/>
<feature type="coiled-coil region" evidence="4">
    <location>
        <begin position="307"/>
        <end position="334"/>
    </location>
</feature>
<dbReference type="EMBL" id="DTGR01000069">
    <property type="protein sequence ID" value="HHS28934.1"/>
    <property type="molecule type" value="Genomic_DNA"/>
</dbReference>
<dbReference type="PANTHER" id="PTHR30480">
    <property type="entry name" value="BETA-HEXOSAMINIDASE-RELATED"/>
    <property type="match status" value="1"/>
</dbReference>
<dbReference type="PANTHER" id="PTHR30480:SF16">
    <property type="entry name" value="GLYCOSIDE HYDROLASE FAMILY 3 DOMAIN PROTEIN"/>
    <property type="match status" value="1"/>
</dbReference>
<evidence type="ECO:0000256" key="1">
    <source>
        <dbReference type="ARBA" id="ARBA00005336"/>
    </source>
</evidence>
<dbReference type="InterPro" id="IPR036962">
    <property type="entry name" value="Glyco_hydro_3_N_sf"/>
</dbReference>
<comment type="caution">
    <text evidence="6">The sequence shown here is derived from an EMBL/GenBank/DDBJ whole genome shotgun (WGS) entry which is preliminary data.</text>
</comment>
<dbReference type="Pfam" id="PF00933">
    <property type="entry name" value="Glyco_hydro_3"/>
    <property type="match status" value="1"/>
</dbReference>
<name>A0A7V6DPA3_9BACT</name>
<protein>
    <submittedName>
        <fullName evidence="6">Beta-N-acetylhexosaminidase</fullName>
        <ecNumber evidence="6">3.2.1.52</ecNumber>
    </submittedName>
</protein>
<accession>A0A7V6DPA3</accession>
<dbReference type="SUPFAM" id="SSF51445">
    <property type="entry name" value="(Trans)glycosidases"/>
    <property type="match status" value="1"/>
</dbReference>
<dbReference type="GO" id="GO:0009254">
    <property type="term" value="P:peptidoglycan turnover"/>
    <property type="evidence" value="ECO:0007669"/>
    <property type="project" value="TreeGrafter"/>
</dbReference>
<evidence type="ECO:0000313" key="6">
    <source>
        <dbReference type="EMBL" id="HHS28934.1"/>
    </source>
</evidence>
<dbReference type="InterPro" id="IPR017853">
    <property type="entry name" value="GH"/>
</dbReference>
<dbReference type="AlphaFoldDB" id="A0A7V6DPA3"/>
<comment type="similarity">
    <text evidence="1">Belongs to the glycosyl hydrolase 3 family.</text>
</comment>
<keyword evidence="3 6" id="KW-0326">Glycosidase</keyword>
<sequence length="346" mass="36938">MATPGPSRDWPSAGPLFMVGIPGPRLDEAARELVRELRVGGVILFSRNIETPEQVWELTRDLQQEARARGDLPLLIAVDQEGGVVQRLTGPFTRIPAARDLGNNATPAEVAALSRTVARELALVGVNLNLAPVLDVARRPACPQWRRSYSSDPEQVARFGAAAIRGFLEGGILPAAKHFPGLGDTSVDSHQVLPTAQDPDAARPGHLLPFRQAVAAGVPVIMTAHVHVPAWDSQPATLSAVALSDWLRGNLGFRGVIITDDLEMGAIAGATAVPAAACQALMAGADLLLICSEGKAVWEAAALLQSDHSLQQRLAEAQNRLEHLRKQIARKPADLEKVKAYFKGRG</sequence>
<dbReference type="InterPro" id="IPR001764">
    <property type="entry name" value="Glyco_hydro_3_N"/>
</dbReference>
<dbReference type="GO" id="GO:0004563">
    <property type="term" value="F:beta-N-acetylhexosaminidase activity"/>
    <property type="evidence" value="ECO:0007669"/>
    <property type="project" value="UniProtKB-EC"/>
</dbReference>
<dbReference type="Gene3D" id="3.20.20.300">
    <property type="entry name" value="Glycoside hydrolase, family 3, N-terminal domain"/>
    <property type="match status" value="1"/>
</dbReference>
<evidence type="ECO:0000256" key="4">
    <source>
        <dbReference type="SAM" id="Coils"/>
    </source>
</evidence>
<organism evidence="6">
    <name type="scientific">Desulfobacca acetoxidans</name>
    <dbReference type="NCBI Taxonomy" id="60893"/>
    <lineage>
        <taxon>Bacteria</taxon>
        <taxon>Pseudomonadati</taxon>
        <taxon>Thermodesulfobacteriota</taxon>
        <taxon>Desulfobaccia</taxon>
        <taxon>Desulfobaccales</taxon>
        <taxon>Desulfobaccaceae</taxon>
        <taxon>Desulfobacca</taxon>
    </lineage>
</organism>
<gene>
    <name evidence="6" type="primary">nagZ</name>
    <name evidence="6" type="ORF">ENV52_04450</name>
</gene>
<keyword evidence="2 6" id="KW-0378">Hydrolase</keyword>
<evidence type="ECO:0000259" key="5">
    <source>
        <dbReference type="Pfam" id="PF00933"/>
    </source>
</evidence>
<keyword evidence="4" id="KW-0175">Coiled coil</keyword>
<dbReference type="NCBIfam" id="NF003740">
    <property type="entry name" value="PRK05337.1"/>
    <property type="match status" value="1"/>
</dbReference>
<dbReference type="InterPro" id="IPR050226">
    <property type="entry name" value="NagZ_Beta-hexosaminidase"/>
</dbReference>
<dbReference type="EC" id="3.2.1.52" evidence="6"/>
<evidence type="ECO:0000256" key="2">
    <source>
        <dbReference type="ARBA" id="ARBA00022801"/>
    </source>
</evidence>
<dbReference type="GO" id="GO:0005975">
    <property type="term" value="P:carbohydrate metabolic process"/>
    <property type="evidence" value="ECO:0007669"/>
    <property type="project" value="InterPro"/>
</dbReference>
<feature type="domain" description="Glycoside hydrolase family 3 N-terminal" evidence="5">
    <location>
        <begin position="21"/>
        <end position="321"/>
    </location>
</feature>
<evidence type="ECO:0000256" key="3">
    <source>
        <dbReference type="ARBA" id="ARBA00023295"/>
    </source>
</evidence>